<feature type="domain" description="DUF4124" evidence="3">
    <location>
        <begin position="123"/>
        <end position="171"/>
    </location>
</feature>
<feature type="transmembrane region" description="Helical" evidence="2">
    <location>
        <begin position="28"/>
        <end position="46"/>
    </location>
</feature>
<dbReference type="EMBL" id="SMDR01000002">
    <property type="protein sequence ID" value="TNJ33928.1"/>
    <property type="molecule type" value="Genomic_DNA"/>
</dbReference>
<name>A0A5C4RSC4_9GAMM</name>
<dbReference type="Pfam" id="PF13511">
    <property type="entry name" value="DUF4124"/>
    <property type="match status" value="1"/>
</dbReference>
<keyword evidence="2" id="KW-0812">Transmembrane</keyword>
<feature type="transmembrane region" description="Helical" evidence="2">
    <location>
        <begin position="66"/>
        <end position="87"/>
    </location>
</feature>
<feature type="region of interest" description="Disordered" evidence="1">
    <location>
        <begin position="160"/>
        <end position="212"/>
    </location>
</feature>
<reference evidence="4 5" key="1">
    <citation type="submission" date="2019-03" db="EMBL/GenBank/DDBJ databases">
        <title>Arenimonas daejeonensis sp. nov., isolated from compost.</title>
        <authorList>
            <person name="Jeon C.O."/>
        </authorList>
    </citation>
    <scope>NUCLEOTIDE SEQUENCE [LARGE SCALE GENOMIC DNA]</scope>
    <source>
        <strain evidence="4 5">R29</strain>
    </source>
</reference>
<comment type="caution">
    <text evidence="4">The sequence shown here is derived from an EMBL/GenBank/DDBJ whole genome shotgun (WGS) entry which is preliminary data.</text>
</comment>
<evidence type="ECO:0000313" key="4">
    <source>
        <dbReference type="EMBL" id="TNJ33928.1"/>
    </source>
</evidence>
<sequence>MAKFWFLLTVAFIDLMVAVVLVNWGYGSVAFLFLLMAALLGAYAFFSTPSVQRDPRGRLRQAEVPYSGVLGTVGAIAILSSAGYVAFVSSQPKPPEPRAVPVQSTAPRPQPRAETYVPPRSYSPSSSGAALYKCVDGKGHSSFQSQPCAADATQAWVRDATPEPEPTPAQQRRMALARQAAERQAANDAAEGSGGYSTNGATTRAEPGSSAACQSARAADAAYRRQPLQYVTHDGLRRHGDRIQEACY</sequence>
<dbReference type="OrthoDB" id="5966302at2"/>
<keyword evidence="5" id="KW-1185">Reference proteome</keyword>
<dbReference type="RefSeq" id="WP_139448830.1">
    <property type="nucleotide sequence ID" value="NZ_SMDR01000002.1"/>
</dbReference>
<evidence type="ECO:0000256" key="2">
    <source>
        <dbReference type="SAM" id="Phobius"/>
    </source>
</evidence>
<organism evidence="4 5">
    <name type="scientific">Arenimonas terrae</name>
    <dbReference type="NCBI Taxonomy" id="2546226"/>
    <lineage>
        <taxon>Bacteria</taxon>
        <taxon>Pseudomonadati</taxon>
        <taxon>Pseudomonadota</taxon>
        <taxon>Gammaproteobacteria</taxon>
        <taxon>Lysobacterales</taxon>
        <taxon>Lysobacteraceae</taxon>
        <taxon>Arenimonas</taxon>
    </lineage>
</organism>
<evidence type="ECO:0000313" key="5">
    <source>
        <dbReference type="Proteomes" id="UP000305760"/>
    </source>
</evidence>
<feature type="compositionally biased region" description="Low complexity" evidence="1">
    <location>
        <begin position="169"/>
        <end position="190"/>
    </location>
</feature>
<keyword evidence="2" id="KW-1133">Transmembrane helix</keyword>
<keyword evidence="2" id="KW-0472">Membrane</keyword>
<proteinExistence type="predicted"/>
<protein>
    <submittedName>
        <fullName evidence="4">DUF4124 domain-containing protein</fullName>
    </submittedName>
</protein>
<evidence type="ECO:0000259" key="3">
    <source>
        <dbReference type="Pfam" id="PF13511"/>
    </source>
</evidence>
<evidence type="ECO:0000256" key="1">
    <source>
        <dbReference type="SAM" id="MobiDB-lite"/>
    </source>
</evidence>
<feature type="region of interest" description="Disordered" evidence="1">
    <location>
        <begin position="92"/>
        <end position="122"/>
    </location>
</feature>
<dbReference type="InterPro" id="IPR025392">
    <property type="entry name" value="DUF4124"/>
</dbReference>
<gene>
    <name evidence="4" type="ORF">E1B00_11415</name>
</gene>
<dbReference type="Proteomes" id="UP000305760">
    <property type="component" value="Unassembled WGS sequence"/>
</dbReference>
<accession>A0A5C4RSC4</accession>
<dbReference type="AlphaFoldDB" id="A0A5C4RSC4"/>